<name>A0AAW0G0U4_9APHY</name>
<protein>
    <submittedName>
        <fullName evidence="1">Uncharacterized protein</fullName>
    </submittedName>
</protein>
<gene>
    <name evidence="1" type="ORF">QCA50_011505</name>
</gene>
<keyword evidence="2" id="KW-1185">Reference proteome</keyword>
<organism evidence="1 2">
    <name type="scientific">Cerrena zonata</name>
    <dbReference type="NCBI Taxonomy" id="2478898"/>
    <lineage>
        <taxon>Eukaryota</taxon>
        <taxon>Fungi</taxon>
        <taxon>Dikarya</taxon>
        <taxon>Basidiomycota</taxon>
        <taxon>Agaricomycotina</taxon>
        <taxon>Agaricomycetes</taxon>
        <taxon>Polyporales</taxon>
        <taxon>Cerrenaceae</taxon>
        <taxon>Cerrena</taxon>
    </lineage>
</organism>
<accession>A0AAW0G0U4</accession>
<sequence length="101" mass="11374">MQDGDLYASDIGQANFVEPNVELFQRPVTSIGTSVDLSPLMIYVPNCLQKVVNQPHIFLPFPLFLRLVLQHPNLNSLRALLVMSRQFSVPTPKSSSVNFYI</sequence>
<comment type="caution">
    <text evidence="1">The sequence shown here is derived from an EMBL/GenBank/DDBJ whole genome shotgun (WGS) entry which is preliminary data.</text>
</comment>
<dbReference type="Proteomes" id="UP001385951">
    <property type="component" value="Unassembled WGS sequence"/>
</dbReference>
<dbReference type="EMBL" id="JASBNA010000021">
    <property type="protein sequence ID" value="KAK7685142.1"/>
    <property type="molecule type" value="Genomic_DNA"/>
</dbReference>
<proteinExistence type="predicted"/>
<dbReference type="AlphaFoldDB" id="A0AAW0G0U4"/>
<evidence type="ECO:0000313" key="1">
    <source>
        <dbReference type="EMBL" id="KAK7685142.1"/>
    </source>
</evidence>
<evidence type="ECO:0000313" key="2">
    <source>
        <dbReference type="Proteomes" id="UP001385951"/>
    </source>
</evidence>
<reference evidence="1 2" key="1">
    <citation type="submission" date="2022-09" db="EMBL/GenBank/DDBJ databases">
        <authorList>
            <person name="Palmer J.M."/>
        </authorList>
    </citation>
    <scope>NUCLEOTIDE SEQUENCE [LARGE SCALE GENOMIC DNA]</scope>
    <source>
        <strain evidence="1 2">DSM 7382</strain>
    </source>
</reference>